<accession>A0ABR7HUC6</accession>
<comment type="caution">
    <text evidence="2">The sequence shown here is derived from an EMBL/GenBank/DDBJ whole genome shotgun (WGS) entry which is preliminary data.</text>
</comment>
<evidence type="ECO:0000313" key="3">
    <source>
        <dbReference type="Proteomes" id="UP000660021"/>
    </source>
</evidence>
<evidence type="ECO:0000313" key="2">
    <source>
        <dbReference type="EMBL" id="MBC5731143.1"/>
    </source>
</evidence>
<sequence>MDTIANRIINIVEKTGGNKSDFARKINVTPAYISKFGKDPDATPSDRTIADICREFNVSEVWLRTGEGEMFLKVDEDQELQNIFAQITISNDDLIKRIIKSYWALDDTEKAVIQKLVDGFAKKAAPEG</sequence>
<name>A0ABR7HUC6_9FIRM</name>
<organism evidence="2 3">
    <name type="scientific">Pseudoflavonifractor hominis</name>
    <dbReference type="NCBI Taxonomy" id="2763059"/>
    <lineage>
        <taxon>Bacteria</taxon>
        <taxon>Bacillati</taxon>
        <taxon>Bacillota</taxon>
        <taxon>Clostridia</taxon>
        <taxon>Eubacteriales</taxon>
        <taxon>Oscillospiraceae</taxon>
        <taxon>Pseudoflavonifractor</taxon>
    </lineage>
</organism>
<feature type="domain" description="HTH cro/C1-type" evidence="1">
    <location>
        <begin position="8"/>
        <end position="63"/>
    </location>
</feature>
<dbReference type="InterPro" id="IPR010982">
    <property type="entry name" value="Lambda_DNA-bd_dom_sf"/>
</dbReference>
<dbReference type="Pfam" id="PF01381">
    <property type="entry name" value="HTH_3"/>
    <property type="match status" value="1"/>
</dbReference>
<dbReference type="RefSeq" id="WP_186963886.1">
    <property type="nucleotide sequence ID" value="NZ_JACOPR010000005.1"/>
</dbReference>
<dbReference type="SMART" id="SM00530">
    <property type="entry name" value="HTH_XRE"/>
    <property type="match status" value="1"/>
</dbReference>
<reference evidence="2 3" key="1">
    <citation type="submission" date="2020-08" db="EMBL/GenBank/DDBJ databases">
        <title>Genome public.</title>
        <authorList>
            <person name="Liu C."/>
            <person name="Sun Q."/>
        </authorList>
    </citation>
    <scope>NUCLEOTIDE SEQUENCE [LARGE SCALE GENOMIC DNA]</scope>
    <source>
        <strain evidence="2 3">New-38</strain>
    </source>
</reference>
<protein>
    <submittedName>
        <fullName evidence="2">Helix-turn-helix transcriptional regulator</fullName>
    </submittedName>
</protein>
<evidence type="ECO:0000259" key="1">
    <source>
        <dbReference type="PROSITE" id="PS50943"/>
    </source>
</evidence>
<dbReference type="EMBL" id="JACOPR010000005">
    <property type="protein sequence ID" value="MBC5731143.1"/>
    <property type="molecule type" value="Genomic_DNA"/>
</dbReference>
<dbReference type="InterPro" id="IPR001387">
    <property type="entry name" value="Cro/C1-type_HTH"/>
</dbReference>
<dbReference type="SUPFAM" id="SSF47413">
    <property type="entry name" value="lambda repressor-like DNA-binding domains"/>
    <property type="match status" value="1"/>
</dbReference>
<dbReference type="Proteomes" id="UP000660021">
    <property type="component" value="Unassembled WGS sequence"/>
</dbReference>
<keyword evidence="3" id="KW-1185">Reference proteome</keyword>
<dbReference type="CDD" id="cd00093">
    <property type="entry name" value="HTH_XRE"/>
    <property type="match status" value="1"/>
</dbReference>
<gene>
    <name evidence="2" type="ORF">H8S34_09910</name>
</gene>
<dbReference type="Gene3D" id="1.10.260.40">
    <property type="entry name" value="lambda repressor-like DNA-binding domains"/>
    <property type="match status" value="1"/>
</dbReference>
<proteinExistence type="predicted"/>
<dbReference type="PROSITE" id="PS50943">
    <property type="entry name" value="HTH_CROC1"/>
    <property type="match status" value="1"/>
</dbReference>